<protein>
    <submittedName>
        <fullName evidence="1">Uncharacterized protein</fullName>
    </submittedName>
</protein>
<dbReference type="Proteomes" id="UP001283361">
    <property type="component" value="Unassembled WGS sequence"/>
</dbReference>
<accession>A0AAE1E8H9</accession>
<evidence type="ECO:0000313" key="1">
    <source>
        <dbReference type="EMBL" id="KAK3798254.1"/>
    </source>
</evidence>
<name>A0AAE1E8H9_9GAST</name>
<evidence type="ECO:0000313" key="2">
    <source>
        <dbReference type="Proteomes" id="UP001283361"/>
    </source>
</evidence>
<reference evidence="1" key="1">
    <citation type="journal article" date="2023" name="G3 (Bethesda)">
        <title>A reference genome for the long-term kleptoplast-retaining sea slug Elysia crispata morphotype clarki.</title>
        <authorList>
            <person name="Eastman K.E."/>
            <person name="Pendleton A.L."/>
            <person name="Shaikh M.A."/>
            <person name="Suttiyut T."/>
            <person name="Ogas R."/>
            <person name="Tomko P."/>
            <person name="Gavelis G."/>
            <person name="Widhalm J.R."/>
            <person name="Wisecaver J.H."/>
        </authorList>
    </citation>
    <scope>NUCLEOTIDE SEQUENCE</scope>
    <source>
        <strain evidence="1">ECLA1</strain>
    </source>
</reference>
<proteinExistence type="predicted"/>
<keyword evidence="2" id="KW-1185">Reference proteome</keyword>
<dbReference type="AlphaFoldDB" id="A0AAE1E8H9"/>
<sequence length="74" mass="8298">MTASLVTAHVTIATVTEDVTEISLSLTVSAISTQPNSRHRSEVIIPCQTTRIIIFRYTPLINYRDIKLINLSRL</sequence>
<organism evidence="1 2">
    <name type="scientific">Elysia crispata</name>
    <name type="common">lettuce slug</name>
    <dbReference type="NCBI Taxonomy" id="231223"/>
    <lineage>
        <taxon>Eukaryota</taxon>
        <taxon>Metazoa</taxon>
        <taxon>Spiralia</taxon>
        <taxon>Lophotrochozoa</taxon>
        <taxon>Mollusca</taxon>
        <taxon>Gastropoda</taxon>
        <taxon>Heterobranchia</taxon>
        <taxon>Euthyneura</taxon>
        <taxon>Panpulmonata</taxon>
        <taxon>Sacoglossa</taxon>
        <taxon>Placobranchoidea</taxon>
        <taxon>Plakobranchidae</taxon>
        <taxon>Elysia</taxon>
    </lineage>
</organism>
<gene>
    <name evidence="1" type="ORF">RRG08_017169</name>
</gene>
<comment type="caution">
    <text evidence="1">The sequence shown here is derived from an EMBL/GenBank/DDBJ whole genome shotgun (WGS) entry which is preliminary data.</text>
</comment>
<dbReference type="EMBL" id="JAWDGP010000700">
    <property type="protein sequence ID" value="KAK3798254.1"/>
    <property type="molecule type" value="Genomic_DNA"/>
</dbReference>